<dbReference type="PANTHER" id="PTHR13710">
    <property type="entry name" value="DNA HELICASE RECQ FAMILY MEMBER"/>
    <property type="match status" value="1"/>
</dbReference>
<dbReference type="Pfam" id="PF00270">
    <property type="entry name" value="DEAD"/>
    <property type="match status" value="1"/>
</dbReference>
<feature type="domain" description="Helicase ATP-binding" evidence="6">
    <location>
        <begin position="1"/>
        <end position="98"/>
    </location>
</feature>
<evidence type="ECO:0000256" key="5">
    <source>
        <dbReference type="ARBA" id="ARBA00034808"/>
    </source>
</evidence>
<dbReference type="PANTHER" id="PTHR13710:SF105">
    <property type="entry name" value="ATP-DEPENDENT DNA HELICASE Q1"/>
    <property type="match status" value="1"/>
</dbReference>
<dbReference type="InterPro" id="IPR027417">
    <property type="entry name" value="P-loop_NTPase"/>
</dbReference>
<dbReference type="GO" id="GO:0043138">
    <property type="term" value="F:3'-5' DNA helicase activity"/>
    <property type="evidence" value="ECO:0007669"/>
    <property type="project" value="UniProtKB-EC"/>
</dbReference>
<proteinExistence type="inferred from homology"/>
<dbReference type="Proteomes" id="UP001201163">
    <property type="component" value="Unassembled WGS sequence"/>
</dbReference>
<dbReference type="InterPro" id="IPR011545">
    <property type="entry name" value="DEAD/DEAH_box_helicase_dom"/>
</dbReference>
<sequence length="153" mass="18054">VESLKYCIIITSPERILTDQCFLDLWKSKRFINKLWSVIFDEAHCISQWSGDFQPEYADVGRLHWLLQGHIIFYATSAMMPHHVLDHVKSILQMRPDRTREIQPCNDCPNIHLLTLEMLNPAHLYHDILHVLRFDGNPPPPFMVFCNDRKETE</sequence>
<evidence type="ECO:0000256" key="3">
    <source>
        <dbReference type="ARBA" id="ARBA00023235"/>
    </source>
</evidence>
<dbReference type="GO" id="GO:0005524">
    <property type="term" value="F:ATP binding"/>
    <property type="evidence" value="ECO:0007669"/>
    <property type="project" value="InterPro"/>
</dbReference>
<evidence type="ECO:0000256" key="1">
    <source>
        <dbReference type="ARBA" id="ARBA00005446"/>
    </source>
</evidence>
<dbReference type="SUPFAM" id="SSF52540">
    <property type="entry name" value="P-loop containing nucleoside triphosphate hydrolases"/>
    <property type="match status" value="1"/>
</dbReference>
<dbReference type="GO" id="GO:0005694">
    <property type="term" value="C:chromosome"/>
    <property type="evidence" value="ECO:0007669"/>
    <property type="project" value="TreeGrafter"/>
</dbReference>
<dbReference type="EMBL" id="JAKELL010000161">
    <property type="protein sequence ID" value="KAH8979614.1"/>
    <property type="molecule type" value="Genomic_DNA"/>
</dbReference>
<dbReference type="GO" id="GO:0009378">
    <property type="term" value="F:four-way junction helicase activity"/>
    <property type="evidence" value="ECO:0007669"/>
    <property type="project" value="TreeGrafter"/>
</dbReference>
<protein>
    <recommendedName>
        <fullName evidence="5">DNA 3'-5' helicase</fullName>
        <ecNumber evidence="5">5.6.2.4</ecNumber>
    </recommendedName>
</protein>
<dbReference type="Gene3D" id="3.40.50.300">
    <property type="entry name" value="P-loop containing nucleotide triphosphate hydrolases"/>
    <property type="match status" value="1"/>
</dbReference>
<organism evidence="7 8">
    <name type="scientific">Lactarius akahatsu</name>
    <dbReference type="NCBI Taxonomy" id="416441"/>
    <lineage>
        <taxon>Eukaryota</taxon>
        <taxon>Fungi</taxon>
        <taxon>Dikarya</taxon>
        <taxon>Basidiomycota</taxon>
        <taxon>Agaricomycotina</taxon>
        <taxon>Agaricomycetes</taxon>
        <taxon>Russulales</taxon>
        <taxon>Russulaceae</taxon>
        <taxon>Lactarius</taxon>
    </lineage>
</organism>
<comment type="caution">
    <text evidence="7">The sequence shown here is derived from an EMBL/GenBank/DDBJ whole genome shotgun (WGS) entry which is preliminary data.</text>
</comment>
<evidence type="ECO:0000256" key="2">
    <source>
        <dbReference type="ARBA" id="ARBA00023125"/>
    </source>
</evidence>
<dbReference type="AlphaFoldDB" id="A0AAD4L9L9"/>
<dbReference type="PROSITE" id="PS51192">
    <property type="entry name" value="HELICASE_ATP_BIND_1"/>
    <property type="match status" value="1"/>
</dbReference>
<reference evidence="7" key="1">
    <citation type="submission" date="2022-01" db="EMBL/GenBank/DDBJ databases">
        <title>Comparative genomics reveals a dynamic genome evolution in the ectomycorrhizal milk-cap (Lactarius) mushrooms.</title>
        <authorList>
            <consortium name="DOE Joint Genome Institute"/>
            <person name="Lebreton A."/>
            <person name="Tang N."/>
            <person name="Kuo A."/>
            <person name="LaButti K."/>
            <person name="Drula E."/>
            <person name="Barry K."/>
            <person name="Clum A."/>
            <person name="Lipzen A."/>
            <person name="Mousain D."/>
            <person name="Ng V."/>
            <person name="Wang R."/>
            <person name="Wang X."/>
            <person name="Dai Y."/>
            <person name="Henrissat B."/>
            <person name="Grigoriev I.V."/>
            <person name="Guerin-Laguette A."/>
            <person name="Yu F."/>
            <person name="Martin F.M."/>
        </authorList>
    </citation>
    <scope>NUCLEOTIDE SEQUENCE</scope>
    <source>
        <strain evidence="7">QP</strain>
    </source>
</reference>
<evidence type="ECO:0000259" key="6">
    <source>
        <dbReference type="PROSITE" id="PS51192"/>
    </source>
</evidence>
<comment type="similarity">
    <text evidence="1">Belongs to the helicase family. RecQ subfamily.</text>
</comment>
<accession>A0AAD4L9L9</accession>
<keyword evidence="2" id="KW-0238">DNA-binding</keyword>
<comment type="catalytic activity">
    <reaction evidence="4">
        <text>Couples ATP hydrolysis with the unwinding of duplex DNA by translocating in the 3'-5' direction.</text>
        <dbReference type="EC" id="5.6.2.4"/>
    </reaction>
</comment>
<gene>
    <name evidence="7" type="ORF">EDB92DRAFT_1806327</name>
</gene>
<evidence type="ECO:0000313" key="7">
    <source>
        <dbReference type="EMBL" id="KAH8979614.1"/>
    </source>
</evidence>
<dbReference type="GO" id="GO:0003677">
    <property type="term" value="F:DNA binding"/>
    <property type="evidence" value="ECO:0007669"/>
    <property type="project" value="UniProtKB-KW"/>
</dbReference>
<keyword evidence="8" id="KW-1185">Reference proteome</keyword>
<dbReference type="GO" id="GO:0005737">
    <property type="term" value="C:cytoplasm"/>
    <property type="evidence" value="ECO:0007669"/>
    <property type="project" value="TreeGrafter"/>
</dbReference>
<evidence type="ECO:0000313" key="8">
    <source>
        <dbReference type="Proteomes" id="UP001201163"/>
    </source>
</evidence>
<dbReference type="GO" id="GO:0000724">
    <property type="term" value="P:double-strand break repair via homologous recombination"/>
    <property type="evidence" value="ECO:0007669"/>
    <property type="project" value="TreeGrafter"/>
</dbReference>
<name>A0AAD4L9L9_9AGAM</name>
<dbReference type="EC" id="5.6.2.4" evidence="5"/>
<keyword evidence="3" id="KW-0413">Isomerase</keyword>
<evidence type="ECO:0000256" key="4">
    <source>
        <dbReference type="ARBA" id="ARBA00034617"/>
    </source>
</evidence>
<feature type="non-terminal residue" evidence="7">
    <location>
        <position position="1"/>
    </location>
</feature>
<dbReference type="InterPro" id="IPR014001">
    <property type="entry name" value="Helicase_ATP-bd"/>
</dbReference>